<reference evidence="2 3" key="2">
    <citation type="journal article" date="2022" name="Int. J. Syst. Evol. Microbiol.">
        <title>Strains of Bradyrhizobium barranii sp. nov. associated with legumes native to Canada are symbionts of soybeans and belong to different subspecies (subsp. barranii subsp. nov. and subsp. apii subsp. nov.) and symbiovars (sv. glycinearum and sv. septentrionale).</title>
        <authorList>
            <person name="Bromfield E.S.P."/>
            <person name="Cloutier S."/>
            <person name="Wasai-Hara S."/>
            <person name="Minamisawa K."/>
        </authorList>
    </citation>
    <scope>NUCLEOTIDE SEQUENCE [LARGE SCALE GENOMIC DNA]</scope>
    <source>
        <strain evidence="2 3">323S2</strain>
    </source>
</reference>
<keyword evidence="1" id="KW-0812">Transmembrane</keyword>
<keyword evidence="1" id="KW-0472">Membrane</keyword>
<dbReference type="RefSeq" id="WP_234678573.1">
    <property type="nucleotide sequence ID" value="NZ_CP088280.1"/>
</dbReference>
<organism evidence="2 3">
    <name type="scientific">Bradyrhizobium barranii subsp. barranii</name>
    <dbReference type="NCBI Taxonomy" id="2823807"/>
    <lineage>
        <taxon>Bacteria</taxon>
        <taxon>Pseudomonadati</taxon>
        <taxon>Pseudomonadota</taxon>
        <taxon>Alphaproteobacteria</taxon>
        <taxon>Hyphomicrobiales</taxon>
        <taxon>Nitrobacteraceae</taxon>
        <taxon>Bradyrhizobium</taxon>
        <taxon>Bradyrhizobium barranii</taxon>
    </lineage>
</organism>
<dbReference type="AlphaFoldDB" id="A0A9X9Z7H3"/>
<evidence type="ECO:0000256" key="1">
    <source>
        <dbReference type="SAM" id="Phobius"/>
    </source>
</evidence>
<proteinExistence type="predicted"/>
<gene>
    <name evidence="2" type="ORF">G6321_00024280</name>
</gene>
<keyword evidence="1" id="KW-1133">Transmembrane helix</keyword>
<evidence type="ECO:0000313" key="2">
    <source>
        <dbReference type="EMBL" id="UGX99128.1"/>
    </source>
</evidence>
<feature type="transmembrane region" description="Helical" evidence="1">
    <location>
        <begin position="6"/>
        <end position="24"/>
    </location>
</feature>
<protein>
    <submittedName>
        <fullName evidence="2">Uncharacterized protein</fullName>
    </submittedName>
</protein>
<sequence>MAGVLAAMWAWTGVIYHLIFFAPINTMIKATICAGQIALL</sequence>
<reference evidence="2 3" key="1">
    <citation type="journal article" date="2017" name="Syst. Appl. Microbiol.">
        <title>Soybeans inoculated with root zone soils of Canadian native legumes harbour diverse and novel Bradyrhizobium spp. that possess agricultural potential.</title>
        <authorList>
            <person name="Bromfield E.S.P."/>
            <person name="Cloutier S."/>
            <person name="Tambong J.T."/>
            <person name="Tran Thi T.V."/>
        </authorList>
    </citation>
    <scope>NUCLEOTIDE SEQUENCE [LARGE SCALE GENOMIC DNA]</scope>
    <source>
        <strain evidence="2 3">323S2</strain>
    </source>
</reference>
<dbReference type="Proteomes" id="UP000564836">
    <property type="component" value="Chromosome"/>
</dbReference>
<accession>A0A9X9Z7H3</accession>
<evidence type="ECO:0000313" key="3">
    <source>
        <dbReference type="Proteomes" id="UP000564836"/>
    </source>
</evidence>
<dbReference type="EMBL" id="CP088280">
    <property type="protein sequence ID" value="UGX99128.1"/>
    <property type="molecule type" value="Genomic_DNA"/>
</dbReference>
<name>A0A9X9Z7H3_9BRAD</name>